<dbReference type="InterPro" id="IPR000195">
    <property type="entry name" value="Rab-GAP-TBC_dom"/>
</dbReference>
<gene>
    <name evidence="4" type="ORF">ONB1V03_LOCUS3971</name>
</gene>
<evidence type="ECO:0000259" key="3">
    <source>
        <dbReference type="PROSITE" id="PS50086"/>
    </source>
</evidence>
<keyword evidence="1" id="KW-0343">GTPase activation</keyword>
<reference evidence="4" key="1">
    <citation type="submission" date="2020-11" db="EMBL/GenBank/DDBJ databases">
        <authorList>
            <person name="Tran Van P."/>
        </authorList>
    </citation>
    <scope>NUCLEOTIDE SEQUENCE</scope>
</reference>
<keyword evidence="5" id="KW-1185">Reference proteome</keyword>
<dbReference type="Proteomes" id="UP000728032">
    <property type="component" value="Unassembled WGS sequence"/>
</dbReference>
<dbReference type="SUPFAM" id="SSF47923">
    <property type="entry name" value="Ypt/Rab-GAP domain of gyp1p"/>
    <property type="match status" value="2"/>
</dbReference>
<proteinExistence type="predicted"/>
<dbReference type="OrthoDB" id="10264062at2759"/>
<evidence type="ECO:0000313" key="5">
    <source>
        <dbReference type="Proteomes" id="UP000728032"/>
    </source>
</evidence>
<dbReference type="Gene3D" id="1.10.472.80">
    <property type="entry name" value="Ypt/Rab-GAP domain of gyp1p, domain 3"/>
    <property type="match status" value="1"/>
</dbReference>
<protein>
    <recommendedName>
        <fullName evidence="3">Rab-GAP TBC domain-containing protein</fullName>
    </recommendedName>
</protein>
<evidence type="ECO:0000313" key="4">
    <source>
        <dbReference type="EMBL" id="CAD7643122.1"/>
    </source>
</evidence>
<feature type="domain" description="Rab-GAP TBC" evidence="3">
    <location>
        <begin position="218"/>
        <end position="399"/>
    </location>
</feature>
<feature type="region of interest" description="Disordered" evidence="2">
    <location>
        <begin position="121"/>
        <end position="140"/>
    </location>
</feature>
<feature type="compositionally biased region" description="Basic and acidic residues" evidence="2">
    <location>
        <begin position="474"/>
        <end position="490"/>
    </location>
</feature>
<name>A0A7R9QFN9_9ACAR</name>
<dbReference type="PROSITE" id="PS50086">
    <property type="entry name" value="TBC_RABGAP"/>
    <property type="match status" value="1"/>
</dbReference>
<sequence length="604" mass="69185">MSETVRFVASAGNRGNGDPNEAPAAEEMHEFITFQRQLSRPTDHYRPNRLVPGEGNPYAPPPKASHTSHTYLSKFLRDPIATSLNSFSKVTNYVTSPTFYDEEYLSSLPALHLLRPPGYAERVNRSSRSPTPGDNEHPVIDPMTTSNNFNVVNTVPLPPPALPPIPCTQPQCRLPALTLQEFEDTSAELSIDDIIERIFRGGLNDNDFRHRLWPLVLGLTEEVTEFDWSALSDLYDKYHSQWNSILPDQEMRFTAYRERKSLIERDVIRCDRSHAFYKGTSDNLEKLRALLLTYTMYDFDTGYVQGMSDLASPLLYVMDGNGTNFEMSQSSIKFQLEMLWKLIELTDPCFAQYLANKESTNCYFAFRWIVCQFKREFMKSESDEYNDCLILWESIWTSHIVRKFGHKSDDTTSTASQLLTCDTNTTEPQTKTMIGGHEKINKSLSTGALNSNTIDVPDVKFRNGPHMRSNSFRTKSERREPPKTPTKKESLSSVPKTPEKHLTDAELYSLSICLSIIRRERDLIMAQQLDATEILKHFNTLQLKSDLENILLHASHIWYWLTHDSGESLLYKSEQPANEPTEDFDLLCDSMPDEDYYIINASNI</sequence>
<evidence type="ECO:0000256" key="2">
    <source>
        <dbReference type="SAM" id="MobiDB-lite"/>
    </source>
</evidence>
<dbReference type="GO" id="GO:0005096">
    <property type="term" value="F:GTPase activator activity"/>
    <property type="evidence" value="ECO:0007669"/>
    <property type="project" value="UniProtKB-KW"/>
</dbReference>
<dbReference type="EMBL" id="OC916089">
    <property type="protein sequence ID" value="CAD7643122.1"/>
    <property type="molecule type" value="Genomic_DNA"/>
</dbReference>
<feature type="region of interest" description="Disordered" evidence="2">
    <location>
        <begin position="1"/>
        <end position="20"/>
    </location>
</feature>
<dbReference type="InterPro" id="IPR035969">
    <property type="entry name" value="Rab-GAP_TBC_sf"/>
</dbReference>
<accession>A0A7R9QFN9</accession>
<dbReference type="SMART" id="SM00164">
    <property type="entry name" value="TBC"/>
    <property type="match status" value="1"/>
</dbReference>
<dbReference type="PANTHER" id="PTHR22957">
    <property type="entry name" value="TBC1 DOMAIN FAMILY MEMBER GTPASE-ACTIVATING PROTEIN"/>
    <property type="match status" value="1"/>
</dbReference>
<evidence type="ECO:0000256" key="1">
    <source>
        <dbReference type="ARBA" id="ARBA00022468"/>
    </source>
</evidence>
<organism evidence="4">
    <name type="scientific">Oppiella nova</name>
    <dbReference type="NCBI Taxonomy" id="334625"/>
    <lineage>
        <taxon>Eukaryota</taxon>
        <taxon>Metazoa</taxon>
        <taxon>Ecdysozoa</taxon>
        <taxon>Arthropoda</taxon>
        <taxon>Chelicerata</taxon>
        <taxon>Arachnida</taxon>
        <taxon>Acari</taxon>
        <taxon>Acariformes</taxon>
        <taxon>Sarcoptiformes</taxon>
        <taxon>Oribatida</taxon>
        <taxon>Brachypylina</taxon>
        <taxon>Oppioidea</taxon>
        <taxon>Oppiidae</taxon>
        <taxon>Oppiella</taxon>
    </lineage>
</organism>
<dbReference type="AlphaFoldDB" id="A0A7R9QFN9"/>
<dbReference type="EMBL" id="CAJPVJ010001264">
    <property type="protein sequence ID" value="CAG2164417.1"/>
    <property type="molecule type" value="Genomic_DNA"/>
</dbReference>
<dbReference type="PANTHER" id="PTHR22957:SF502">
    <property type="entry name" value="SMALL G PROTEIN SIGNALING MODULATOR 2-RELATED"/>
    <property type="match status" value="1"/>
</dbReference>
<dbReference type="Pfam" id="PF00566">
    <property type="entry name" value="RabGAP-TBC"/>
    <property type="match status" value="1"/>
</dbReference>
<dbReference type="Gene3D" id="1.10.8.270">
    <property type="entry name" value="putative rabgap domain of human tbc1 domain family member 14 like domains"/>
    <property type="match status" value="1"/>
</dbReference>
<feature type="region of interest" description="Disordered" evidence="2">
    <location>
        <begin position="455"/>
        <end position="498"/>
    </location>
</feature>